<sequence>MATFLKEINDLADYFKKSSTCRTHIIPLALP</sequence>
<dbReference type="EMBL" id="LR590464">
    <property type="protein sequence ID" value="VTP76489.1"/>
    <property type="molecule type" value="Genomic_DNA"/>
</dbReference>
<evidence type="ECO:0000313" key="1">
    <source>
        <dbReference type="EMBL" id="VTP76489.1"/>
    </source>
</evidence>
<proteinExistence type="predicted"/>
<name>A0A4U9IL76_9ENTR</name>
<accession>A0A4U9IL76</accession>
<reference evidence="1 2" key="1">
    <citation type="submission" date="2019-05" db="EMBL/GenBank/DDBJ databases">
        <authorList>
            <consortium name="Pathogen Informatics"/>
        </authorList>
    </citation>
    <scope>NUCLEOTIDE SEQUENCE [LARGE SCALE GENOMIC DNA]</scope>
    <source>
        <strain evidence="1 2">NCTC13032</strain>
    </source>
</reference>
<gene>
    <name evidence="1" type="ORF">NCTC13032_05815</name>
</gene>
<organism evidence="1 2">
    <name type="scientific">Leclercia adecarboxylata</name>
    <dbReference type="NCBI Taxonomy" id="83655"/>
    <lineage>
        <taxon>Bacteria</taxon>
        <taxon>Pseudomonadati</taxon>
        <taxon>Pseudomonadota</taxon>
        <taxon>Gammaproteobacteria</taxon>
        <taxon>Enterobacterales</taxon>
        <taxon>Enterobacteriaceae</taxon>
        <taxon>Leclercia</taxon>
    </lineage>
</organism>
<protein>
    <submittedName>
        <fullName evidence="1">Uncharacterized protein</fullName>
    </submittedName>
</protein>
<dbReference type="Proteomes" id="UP000310719">
    <property type="component" value="Chromosome"/>
</dbReference>
<dbReference type="AlphaFoldDB" id="A0A4U9IL76"/>
<evidence type="ECO:0000313" key="2">
    <source>
        <dbReference type="Proteomes" id="UP000310719"/>
    </source>
</evidence>